<comment type="function">
    <text evidence="32">Phospholipase that may play a role in phospholipids remodeling. May selectively cleave myristate (C14)-containing phosphatidylcholines through its predominant phospholipase 1 activity, cleaving preferentially acyl groups in sn1 position. In parallel, may have a minor phospholipase 2 activity acting on acyl groups in position sn2. In addition to (C14)-containing phosphatidylcholines, may also act on other medium-chain-containing and oxidatively truncated phospholipids.</text>
</comment>
<dbReference type="EC" id="3.1.1.4" evidence="4"/>
<dbReference type="InterPro" id="IPR029058">
    <property type="entry name" value="AB_hydrolase_fold"/>
</dbReference>
<evidence type="ECO:0000256" key="22">
    <source>
        <dbReference type="ARBA" id="ARBA00050276"/>
    </source>
</evidence>
<comment type="catalytic activity">
    <reaction evidence="15">
        <text>a 1,2-diacyl-sn-glycero-3-phosphocholine + H2O = a 2-acyl-sn-glycero-3-phosphocholine + a fatty acid + H(+)</text>
        <dbReference type="Rhea" id="RHEA:18689"/>
        <dbReference type="ChEBI" id="CHEBI:15377"/>
        <dbReference type="ChEBI" id="CHEBI:15378"/>
        <dbReference type="ChEBI" id="CHEBI:28868"/>
        <dbReference type="ChEBI" id="CHEBI:57643"/>
        <dbReference type="ChEBI" id="CHEBI:57875"/>
        <dbReference type="EC" id="3.1.1.32"/>
    </reaction>
    <physiologicalReaction direction="left-to-right" evidence="15">
        <dbReference type="Rhea" id="RHEA:18690"/>
    </physiologicalReaction>
</comment>
<evidence type="ECO:0000256" key="20">
    <source>
        <dbReference type="ARBA" id="ARBA00050182"/>
    </source>
</evidence>
<evidence type="ECO:0000256" key="21">
    <source>
        <dbReference type="ARBA" id="ARBA00050195"/>
    </source>
</evidence>
<comment type="catalytic activity">
    <reaction evidence="21">
        <text>1-tetradecanoyl-2-(4Z,7Z,10Z,13Z,16Z,19Z-docosahexaenoyl)-sn-glycero-3-phosphocholine + H2O = 2-(4Z,7Z,10Z,13Z,16Z,19Z-docosahexaenoyl)-sn-glycero-3-phosphocholine + tetradecanoate + H(+)</text>
        <dbReference type="Rhea" id="RHEA:54400"/>
        <dbReference type="ChEBI" id="CHEBI:15377"/>
        <dbReference type="ChEBI" id="CHEBI:15378"/>
        <dbReference type="ChEBI" id="CHEBI:30807"/>
        <dbReference type="ChEBI" id="CHEBI:76085"/>
        <dbReference type="ChEBI" id="CHEBI:86162"/>
    </reaction>
    <physiologicalReaction direction="left-to-right" evidence="21">
        <dbReference type="Rhea" id="RHEA:54401"/>
    </physiologicalReaction>
</comment>
<dbReference type="GO" id="GO:0051792">
    <property type="term" value="P:medium-chain fatty acid biosynthetic process"/>
    <property type="evidence" value="ECO:0007669"/>
    <property type="project" value="TreeGrafter"/>
</dbReference>
<dbReference type="GO" id="GO:0008126">
    <property type="term" value="F:acetylesterase activity"/>
    <property type="evidence" value="ECO:0007669"/>
    <property type="project" value="TreeGrafter"/>
</dbReference>
<reference evidence="39" key="1">
    <citation type="journal article" date="2016" name="Nature">
        <title>Genome evolution in the allotetraploid frog Xenopus laevis.</title>
        <authorList>
            <person name="Session A.M."/>
            <person name="Uno Y."/>
            <person name="Kwon T."/>
            <person name="Chapman J.A."/>
            <person name="Toyoda A."/>
            <person name="Takahashi S."/>
            <person name="Fukui A."/>
            <person name="Hikosaka A."/>
            <person name="Suzuki A."/>
            <person name="Kondo M."/>
            <person name="van Heeringen S.J."/>
            <person name="Quigley I."/>
            <person name="Heinz S."/>
            <person name="Ogino H."/>
            <person name="Ochi H."/>
            <person name="Hellsten U."/>
            <person name="Lyons J.B."/>
            <person name="Simakov O."/>
            <person name="Putnam N."/>
            <person name="Stites J."/>
            <person name="Kuroki Y."/>
            <person name="Tanaka T."/>
            <person name="Michiue T."/>
            <person name="Watanabe M."/>
            <person name="Bogdanovic O."/>
            <person name="Lister R."/>
            <person name="Georgiou G."/>
            <person name="Paranjpe S.S."/>
            <person name="van Kruijsbergen I."/>
            <person name="Shu S."/>
            <person name="Carlson J."/>
            <person name="Kinoshita T."/>
            <person name="Ohta Y."/>
            <person name="Mawaribuchi S."/>
            <person name="Jenkins J."/>
            <person name="Grimwood J."/>
            <person name="Schmutz J."/>
            <person name="Mitros T."/>
            <person name="Mozaffari S.V."/>
            <person name="Suzuki Y."/>
            <person name="Haramoto Y."/>
            <person name="Yamamoto T.S."/>
            <person name="Takagi C."/>
            <person name="Heald R."/>
            <person name="Miller K."/>
            <person name="Haudenschild C."/>
            <person name="Kitzman J."/>
            <person name="Nakayama T."/>
            <person name="Izutsu Y."/>
            <person name="Robert J."/>
            <person name="Fortriede J."/>
            <person name="Burns K."/>
            <person name="Lotay V."/>
            <person name="Karimi K."/>
            <person name="Yasuoka Y."/>
            <person name="Dichmann D.S."/>
            <person name="Flajnik M.F."/>
            <person name="Houston D.W."/>
            <person name="Shendure J."/>
            <person name="DuPasquier L."/>
            <person name="Vize P.D."/>
            <person name="Zorn A.M."/>
            <person name="Ito M."/>
            <person name="Marcotte E.M."/>
            <person name="Wallingford J.B."/>
            <person name="Ito Y."/>
            <person name="Asashima M."/>
            <person name="Ueno N."/>
            <person name="Matsuda Y."/>
            <person name="Veenstra G.J."/>
            <person name="Fujiyama A."/>
            <person name="Harland R.M."/>
            <person name="Taira M."/>
            <person name="Rokhsar D.S."/>
        </authorList>
    </citation>
    <scope>NUCLEOTIDE SEQUENCE [LARGE SCALE GENOMIC DNA]</scope>
    <source>
        <strain evidence="39">J</strain>
    </source>
</reference>
<feature type="active site" description="Charge relay system" evidence="35">
    <location>
        <position position="352"/>
    </location>
</feature>
<comment type="similarity">
    <text evidence="2">Belongs to the AB hydrolase superfamily. AB hydrolase 4 family.</text>
</comment>
<comment type="catalytic activity">
    <reaction evidence="30">
        <text>1-hexadecanoyl-2-nonadioyl-sn-glycero-3-phosphocholine + H2O = nonanedioate + 1-hexadecanoyl-sn-glycero-3-phosphocholine + H(+)</text>
        <dbReference type="Rhea" id="RHEA:41388"/>
        <dbReference type="ChEBI" id="CHEBI:15377"/>
        <dbReference type="ChEBI" id="CHEBI:15378"/>
        <dbReference type="ChEBI" id="CHEBI:72998"/>
        <dbReference type="ChEBI" id="CHEBI:78207"/>
        <dbReference type="ChEBI" id="CHEBI:78208"/>
    </reaction>
    <physiologicalReaction direction="left-to-right" evidence="30">
        <dbReference type="Rhea" id="RHEA:41389"/>
    </physiologicalReaction>
</comment>
<keyword evidence="11 36" id="KW-0472">Membrane</keyword>
<feature type="active site" description="Charge relay system" evidence="35">
    <location>
        <position position="201"/>
    </location>
</feature>
<dbReference type="PIRSF" id="PIRSF005211">
    <property type="entry name" value="Ab_hydro_YheT"/>
    <property type="match status" value="1"/>
</dbReference>
<evidence type="ECO:0000256" key="34">
    <source>
        <dbReference type="ARBA" id="ARBA00082158"/>
    </source>
</evidence>
<dbReference type="OMA" id="MMTTSWG"/>
<comment type="catalytic activity">
    <reaction evidence="31">
        <text>1,2-ditetradecanoyl-sn-glycero-3-phosphocholine + H2O = 2-tetradecanoyl-sn-glycero-3-phosphocholine + tetradecanoate + H(+)</text>
        <dbReference type="Rhea" id="RHEA:54404"/>
        <dbReference type="ChEBI" id="CHEBI:15377"/>
        <dbReference type="ChEBI" id="CHEBI:15378"/>
        <dbReference type="ChEBI" id="CHEBI:30807"/>
        <dbReference type="ChEBI" id="CHEBI:45240"/>
        <dbReference type="ChEBI" id="CHEBI:131738"/>
    </reaction>
    <physiologicalReaction direction="left-to-right" evidence="31">
        <dbReference type="Rhea" id="RHEA:54405"/>
    </physiologicalReaction>
</comment>
<feature type="transmembrane region" description="Helical" evidence="36">
    <location>
        <begin position="12"/>
        <end position="30"/>
    </location>
</feature>
<dbReference type="PROSITE" id="PS01133">
    <property type="entry name" value="UPF0017"/>
    <property type="match status" value="1"/>
</dbReference>
<comment type="catalytic activity">
    <reaction evidence="16">
        <text>1-hexadecanoyl-2-(5-oxopentanoyl)-sn-glycero-3-phosphocholine + H2O = 5-oxopentanoate + 1-hexadecanoyl-sn-glycero-3-phosphocholine + H(+)</text>
        <dbReference type="Rhea" id="RHEA:40483"/>
        <dbReference type="ChEBI" id="CHEBI:15377"/>
        <dbReference type="ChEBI" id="CHEBI:15378"/>
        <dbReference type="ChEBI" id="CHEBI:16120"/>
        <dbReference type="ChEBI" id="CHEBI:72998"/>
        <dbReference type="ChEBI" id="CHEBI:77890"/>
    </reaction>
    <physiologicalReaction direction="left-to-right" evidence="16">
        <dbReference type="Rhea" id="RHEA:40484"/>
    </physiologicalReaction>
</comment>
<evidence type="ECO:0000256" key="12">
    <source>
        <dbReference type="ARBA" id="ARBA00023264"/>
    </source>
</evidence>
<comment type="subcellular location">
    <subcellularLocation>
        <location evidence="1">Membrane</location>
        <topology evidence="1">Single-pass type II membrane protein</topology>
    </subcellularLocation>
</comment>
<evidence type="ECO:0000256" key="4">
    <source>
        <dbReference type="ARBA" id="ARBA00013278"/>
    </source>
</evidence>
<evidence type="ECO:0000259" key="37">
    <source>
        <dbReference type="Pfam" id="PF00561"/>
    </source>
</evidence>
<evidence type="ECO:0000256" key="2">
    <source>
        <dbReference type="ARBA" id="ARBA00010884"/>
    </source>
</evidence>
<dbReference type="GO" id="GO:0047372">
    <property type="term" value="F:monoacylglycerol lipase activity"/>
    <property type="evidence" value="ECO:0007669"/>
    <property type="project" value="TreeGrafter"/>
</dbReference>
<dbReference type="PANTHER" id="PTHR10794">
    <property type="entry name" value="ABHYDROLASE DOMAIN-CONTAINING PROTEIN"/>
    <property type="match status" value="1"/>
</dbReference>
<dbReference type="Pfam" id="PF00561">
    <property type="entry name" value="Abhydrolase_1"/>
    <property type="match status" value="1"/>
</dbReference>
<comment type="catalytic activity">
    <reaction evidence="24">
        <text>1-tetradecanoyl-2-(5Z,8Z,11Z,14Z-eicosatetraenoyl)-sn-glycero-3-phosphocholine + H2O = 2-(5Z,8Z,11Z,14Z)-eicosatetraenoyl-sn-glycero-3-phosphocholine + tetradecanoate + H(+)</text>
        <dbReference type="Rhea" id="RHEA:54396"/>
        <dbReference type="ChEBI" id="CHEBI:15377"/>
        <dbReference type="ChEBI" id="CHEBI:15378"/>
        <dbReference type="ChEBI" id="CHEBI:30807"/>
        <dbReference type="ChEBI" id="CHEBI:76079"/>
        <dbReference type="ChEBI" id="CHEBI:86102"/>
    </reaction>
    <physiologicalReaction direction="left-to-right" evidence="24">
        <dbReference type="Rhea" id="RHEA:54397"/>
    </physiologicalReaction>
</comment>
<dbReference type="GO" id="GO:0004623">
    <property type="term" value="F:phospholipase A2 activity"/>
    <property type="evidence" value="ECO:0007669"/>
    <property type="project" value="UniProtKB-EC"/>
</dbReference>
<comment type="catalytic activity">
    <reaction evidence="22">
        <text>1-O-hexadecyl-2-nonadioyl-sn-glycero-3-phosphocholine + H2O = nonanedioate + 1-O-hexadecyl-sn-glycero-3-phosphocholine + H(+)</text>
        <dbReference type="Rhea" id="RHEA:54552"/>
        <dbReference type="ChEBI" id="CHEBI:15377"/>
        <dbReference type="ChEBI" id="CHEBI:15378"/>
        <dbReference type="ChEBI" id="CHEBI:64496"/>
        <dbReference type="ChEBI" id="CHEBI:78208"/>
        <dbReference type="ChEBI" id="CHEBI:138269"/>
    </reaction>
    <physiologicalReaction direction="left-to-right" evidence="22">
        <dbReference type="Rhea" id="RHEA:54553"/>
    </physiologicalReaction>
</comment>
<dbReference type="SUPFAM" id="SSF53474">
    <property type="entry name" value="alpha/beta-Hydrolases"/>
    <property type="match status" value="1"/>
</dbReference>
<comment type="catalytic activity">
    <reaction evidence="23">
        <text>1-octadecanoyl-2-pentanoyl-sn-glycero-3-phosphocholine + H2O = pentanoate + 1-octadecanoyl-sn-glycero-3-phosphocholine + H(+)</text>
        <dbReference type="Rhea" id="RHEA:54460"/>
        <dbReference type="ChEBI" id="CHEBI:15377"/>
        <dbReference type="ChEBI" id="CHEBI:15378"/>
        <dbReference type="ChEBI" id="CHEBI:31011"/>
        <dbReference type="ChEBI" id="CHEBI:73858"/>
        <dbReference type="ChEBI" id="CHEBI:138211"/>
    </reaction>
    <physiologicalReaction direction="left-to-right" evidence="23">
        <dbReference type="Rhea" id="RHEA:54461"/>
    </physiologicalReaction>
</comment>
<evidence type="ECO:0000256" key="14">
    <source>
        <dbReference type="ARBA" id="ARBA00023721"/>
    </source>
</evidence>
<comment type="catalytic activity">
    <reaction evidence="13">
        <text>a 1,2-diacyl-sn-glycero-3-phosphocholine + H2O = a 1-acyl-sn-glycero-3-phosphocholine + a fatty acid + H(+)</text>
        <dbReference type="Rhea" id="RHEA:15801"/>
        <dbReference type="ChEBI" id="CHEBI:15377"/>
        <dbReference type="ChEBI" id="CHEBI:15378"/>
        <dbReference type="ChEBI" id="CHEBI:28868"/>
        <dbReference type="ChEBI" id="CHEBI:57643"/>
        <dbReference type="ChEBI" id="CHEBI:58168"/>
        <dbReference type="EC" id="3.1.1.4"/>
    </reaction>
    <physiologicalReaction direction="left-to-right" evidence="13">
        <dbReference type="Rhea" id="RHEA:15802"/>
    </physiologicalReaction>
</comment>
<keyword evidence="7" id="KW-0378">Hydrolase</keyword>
<dbReference type="InterPro" id="IPR000073">
    <property type="entry name" value="AB_hydrolase_1"/>
</dbReference>
<keyword evidence="5" id="KW-0719">Serine esterase</keyword>
<comment type="catalytic activity">
    <reaction evidence="29">
        <text>1-octadecanoyl-2-octanoyl-sn-glycero-3-phosphocholine + H2O = 1-octadecanoyl-sn-glycero-3-phosphocholine + octanoate + H(+)</text>
        <dbReference type="Rhea" id="RHEA:54468"/>
        <dbReference type="ChEBI" id="CHEBI:15377"/>
        <dbReference type="ChEBI" id="CHEBI:15378"/>
        <dbReference type="ChEBI" id="CHEBI:25646"/>
        <dbReference type="ChEBI" id="CHEBI:73858"/>
        <dbReference type="ChEBI" id="CHEBI:138213"/>
    </reaction>
    <physiologicalReaction direction="left-to-right" evidence="29">
        <dbReference type="Rhea" id="RHEA:54469"/>
    </physiologicalReaction>
</comment>
<comment type="catalytic activity">
    <reaction evidence="19">
        <text>1,2-ditetradecanoyl-sn-glycero-3-phosphocholine + H2O = 1-tetradecanoyl-sn-glycero-3-phosphocholine + tetradecanoate + H(+)</text>
        <dbReference type="Rhea" id="RHEA:54456"/>
        <dbReference type="ChEBI" id="CHEBI:15377"/>
        <dbReference type="ChEBI" id="CHEBI:15378"/>
        <dbReference type="ChEBI" id="CHEBI:30807"/>
        <dbReference type="ChEBI" id="CHEBI:45240"/>
        <dbReference type="ChEBI" id="CHEBI:64489"/>
    </reaction>
    <physiologicalReaction direction="left-to-right" evidence="19">
        <dbReference type="Rhea" id="RHEA:54457"/>
    </physiologicalReaction>
</comment>
<evidence type="ECO:0000256" key="29">
    <source>
        <dbReference type="ARBA" id="ARBA00052747"/>
    </source>
</evidence>
<dbReference type="AlphaFoldDB" id="A0A974CUW3"/>
<evidence type="ECO:0000256" key="24">
    <source>
        <dbReference type="ARBA" id="ARBA00051164"/>
    </source>
</evidence>
<dbReference type="Proteomes" id="UP000694892">
    <property type="component" value="Chromosome 5S"/>
</dbReference>
<dbReference type="EMBL" id="CM004475">
    <property type="protein sequence ID" value="OCT79212.1"/>
    <property type="molecule type" value="Genomic_DNA"/>
</dbReference>
<evidence type="ECO:0000256" key="30">
    <source>
        <dbReference type="ARBA" id="ARBA00052808"/>
    </source>
</evidence>
<evidence type="ECO:0000313" key="39">
    <source>
        <dbReference type="Proteomes" id="UP000694892"/>
    </source>
</evidence>
<evidence type="ECO:0000256" key="27">
    <source>
        <dbReference type="ARBA" id="ARBA00052144"/>
    </source>
</evidence>
<evidence type="ECO:0000256" key="6">
    <source>
        <dbReference type="ARBA" id="ARBA00022692"/>
    </source>
</evidence>
<keyword evidence="9 36" id="KW-1133">Transmembrane helix</keyword>
<feature type="active site" description="Charge relay system" evidence="35">
    <location>
        <position position="381"/>
    </location>
</feature>
<keyword evidence="10" id="KW-0443">Lipid metabolism</keyword>
<evidence type="ECO:0000256" key="1">
    <source>
        <dbReference type="ARBA" id="ARBA00004606"/>
    </source>
</evidence>
<dbReference type="PANTHER" id="PTHR10794:SF60">
    <property type="entry name" value="PROTEIN ABHD1"/>
    <property type="match status" value="1"/>
</dbReference>
<evidence type="ECO:0000256" key="13">
    <source>
        <dbReference type="ARBA" id="ARBA00023422"/>
    </source>
</evidence>
<dbReference type="GO" id="GO:0016020">
    <property type="term" value="C:membrane"/>
    <property type="evidence" value="ECO:0007669"/>
    <property type="project" value="UniProtKB-SubCell"/>
</dbReference>
<name>A0A974CUW3_XENLA</name>
<evidence type="ECO:0000256" key="26">
    <source>
        <dbReference type="ARBA" id="ARBA00052087"/>
    </source>
</evidence>
<comment type="catalytic activity">
    <reaction evidence="18">
        <text>1-hexadecanoyl-2-glutaroyl-sn-glycero-3-phosphocholine + H2O = glutarate + 1-hexadecanoyl-sn-glycero-3-phosphocholine + H(+)</text>
        <dbReference type="Rhea" id="RHEA:41159"/>
        <dbReference type="ChEBI" id="CHEBI:15377"/>
        <dbReference type="ChEBI" id="CHEBI:15378"/>
        <dbReference type="ChEBI" id="CHEBI:30921"/>
        <dbReference type="ChEBI" id="CHEBI:72998"/>
        <dbReference type="ChEBI" id="CHEBI:77756"/>
    </reaction>
    <physiologicalReaction direction="left-to-right" evidence="18">
        <dbReference type="Rhea" id="RHEA:41160"/>
    </physiologicalReaction>
</comment>
<gene>
    <name evidence="38" type="ORF">XELAEV_18030308mg</name>
</gene>
<dbReference type="GO" id="GO:0046470">
    <property type="term" value="P:phosphatidylcholine metabolic process"/>
    <property type="evidence" value="ECO:0007669"/>
    <property type="project" value="UniProtKB-ARBA"/>
</dbReference>
<keyword evidence="12" id="KW-1208">Phospholipid metabolism</keyword>
<sequence length="436" mass="49227">MPLQQISIQNWTLSLSPVLLGVASAYVWFYRSYICKKPRLVSDLPFQLFLERYCPIVKEKFRPTMWCFGGRIQTILRVILLSKPPVSYRKEILKTTDGGQISLDWVDNNESSQFPGASLRPTVIFLPGLTGNSRQSYILHLVHQASRDGYRSVVFNNRGFGGEELLTPRTFCAANTDDLSAVVSHVHRQFPDAPVLAVGVSLGGMMLLNYLAAQGSSVPLWAALCFSTPWNVFESTRSLEEPLNYLLFNYSLNKSLRRATEQHRHVIGKAVNVDHILQVSVCSHCMGLLMSTQPTSYMTILLQSRSIREFDERYTSVVWGFPSCDDYYTQASPDFKLSHIRTPVLCLNAADDPFSPSAAIPVSKASSNPHVALLIPAHGGHIGFLEGLLPTHQRYMDRVFQQFVGAILDHRDELNLGENHQYPKTPNWQREPQWKI</sequence>
<dbReference type="GO" id="GO:0051793">
    <property type="term" value="P:medium-chain fatty acid catabolic process"/>
    <property type="evidence" value="ECO:0007669"/>
    <property type="project" value="TreeGrafter"/>
</dbReference>
<dbReference type="InterPro" id="IPR000952">
    <property type="entry name" value="AB_hydrolase_4_CS"/>
</dbReference>
<evidence type="ECO:0000256" key="18">
    <source>
        <dbReference type="ARBA" id="ARBA00048471"/>
    </source>
</evidence>
<evidence type="ECO:0000256" key="23">
    <source>
        <dbReference type="ARBA" id="ARBA00050674"/>
    </source>
</evidence>
<dbReference type="GO" id="GO:0008970">
    <property type="term" value="F:phospholipase A1 activity"/>
    <property type="evidence" value="ECO:0007669"/>
    <property type="project" value="UniProtKB-EC"/>
</dbReference>
<evidence type="ECO:0000256" key="8">
    <source>
        <dbReference type="ARBA" id="ARBA00022968"/>
    </source>
</evidence>
<evidence type="ECO:0000256" key="28">
    <source>
        <dbReference type="ARBA" id="ARBA00052588"/>
    </source>
</evidence>
<evidence type="ECO:0000256" key="5">
    <source>
        <dbReference type="ARBA" id="ARBA00022487"/>
    </source>
</evidence>
<comment type="catalytic activity">
    <reaction evidence="17">
        <text>1-hexadecanoyl-2-(9-oxononanoyl)-sn-glycero-3-phosphocholine + H2O = 9-oxononanoate + 1-hexadecanoyl-sn-glycero-3-phosphocholine + H(+)</text>
        <dbReference type="Rhea" id="RHEA:41179"/>
        <dbReference type="ChEBI" id="CHEBI:15377"/>
        <dbReference type="ChEBI" id="CHEBI:15378"/>
        <dbReference type="ChEBI" id="CHEBI:61042"/>
        <dbReference type="ChEBI" id="CHEBI:72998"/>
        <dbReference type="ChEBI" id="CHEBI:77812"/>
    </reaction>
    <physiologicalReaction direction="left-to-right" evidence="17">
        <dbReference type="Rhea" id="RHEA:41180"/>
    </physiologicalReaction>
</comment>
<organism evidence="38 39">
    <name type="scientific">Xenopus laevis</name>
    <name type="common">African clawed frog</name>
    <dbReference type="NCBI Taxonomy" id="8355"/>
    <lineage>
        <taxon>Eukaryota</taxon>
        <taxon>Metazoa</taxon>
        <taxon>Chordata</taxon>
        <taxon>Craniata</taxon>
        <taxon>Vertebrata</taxon>
        <taxon>Euteleostomi</taxon>
        <taxon>Amphibia</taxon>
        <taxon>Batrachia</taxon>
        <taxon>Anura</taxon>
        <taxon>Pipoidea</taxon>
        <taxon>Pipidae</taxon>
        <taxon>Xenopodinae</taxon>
        <taxon>Xenopus</taxon>
        <taxon>Xenopus</taxon>
    </lineage>
</organism>
<evidence type="ECO:0000256" key="31">
    <source>
        <dbReference type="ARBA" id="ARBA00052894"/>
    </source>
</evidence>
<comment type="catalytic activity">
    <reaction evidence="27">
        <text>1-tetradecanoyl-2-(9Z,12Z-octadecadienoyl)-sn-glycero-3-phosphocholine + H2O = 2-(9Z,12Z-octadecadienoyl)-sn-glycero-3-phosphocholine + tetradecanoate + H(+)</text>
        <dbReference type="Rhea" id="RHEA:54388"/>
        <dbReference type="ChEBI" id="CHEBI:15377"/>
        <dbReference type="ChEBI" id="CHEBI:15378"/>
        <dbReference type="ChEBI" id="CHEBI:30807"/>
        <dbReference type="ChEBI" id="CHEBI:76084"/>
        <dbReference type="ChEBI" id="CHEBI:86094"/>
    </reaction>
    <physiologicalReaction direction="left-to-right" evidence="27">
        <dbReference type="Rhea" id="RHEA:54389"/>
    </physiologicalReaction>
</comment>
<evidence type="ECO:0000313" key="38">
    <source>
        <dbReference type="EMBL" id="OCT79212.1"/>
    </source>
</evidence>
<protein>
    <recommendedName>
        <fullName evidence="33">Phospholipase ABHD3</fullName>
        <ecNumber evidence="3">3.1.1.32</ecNumber>
        <ecNumber evidence="4">3.1.1.4</ecNumber>
    </recommendedName>
    <alternativeName>
        <fullName evidence="34">Abhydrolase domain-containing protein 3</fullName>
    </alternativeName>
</protein>
<evidence type="ECO:0000256" key="15">
    <source>
        <dbReference type="ARBA" id="ARBA00036688"/>
    </source>
</evidence>
<evidence type="ECO:0000256" key="35">
    <source>
        <dbReference type="PIRSR" id="PIRSR005211-1"/>
    </source>
</evidence>
<evidence type="ECO:0000256" key="10">
    <source>
        <dbReference type="ARBA" id="ARBA00023098"/>
    </source>
</evidence>
<dbReference type="FunFam" id="3.40.50.1820:FF:000079">
    <property type="entry name" value="Abhydrolase domain-containing 3"/>
    <property type="match status" value="1"/>
</dbReference>
<accession>A0A974CUW3</accession>
<dbReference type="InterPro" id="IPR012020">
    <property type="entry name" value="ABHD4"/>
</dbReference>
<evidence type="ECO:0000256" key="3">
    <source>
        <dbReference type="ARBA" id="ARBA00013179"/>
    </source>
</evidence>
<proteinExistence type="inferred from homology"/>
<comment type="catalytic activity">
    <reaction evidence="25">
        <text>1-tetradecanoyl-2-(9Z,12Z-octadecadienoyl)-sn-glycero-3-phosphocholine + H2O = 1-tetradecanoyl-sn-glycero-3-phosphocholine + (9Z,12Z)-octadecadienoate + H(+)</text>
        <dbReference type="Rhea" id="RHEA:54392"/>
        <dbReference type="ChEBI" id="CHEBI:15377"/>
        <dbReference type="ChEBI" id="CHEBI:15378"/>
        <dbReference type="ChEBI" id="CHEBI:30245"/>
        <dbReference type="ChEBI" id="CHEBI:64489"/>
        <dbReference type="ChEBI" id="CHEBI:86094"/>
    </reaction>
    <physiologicalReaction direction="left-to-right" evidence="25">
        <dbReference type="Rhea" id="RHEA:54393"/>
    </physiologicalReaction>
</comment>
<evidence type="ECO:0000256" key="9">
    <source>
        <dbReference type="ARBA" id="ARBA00022989"/>
    </source>
</evidence>
<dbReference type="InterPro" id="IPR050960">
    <property type="entry name" value="AB_hydrolase_4_sf"/>
</dbReference>
<dbReference type="Gene3D" id="3.40.50.1820">
    <property type="entry name" value="alpha/beta hydrolase"/>
    <property type="match status" value="1"/>
</dbReference>
<evidence type="ECO:0000256" key="19">
    <source>
        <dbReference type="ARBA" id="ARBA00050145"/>
    </source>
</evidence>
<evidence type="ECO:0000256" key="7">
    <source>
        <dbReference type="ARBA" id="ARBA00022801"/>
    </source>
</evidence>
<comment type="catalytic activity">
    <reaction evidence="28">
        <text>1-octadecanoyl-2-hexanoyl-sn-glycero-3-phosphocholine + H2O = hexanoate + 1-octadecanoyl-sn-glycero-3-phosphocholine + H(+)</text>
        <dbReference type="Rhea" id="RHEA:54464"/>
        <dbReference type="ChEBI" id="CHEBI:15377"/>
        <dbReference type="ChEBI" id="CHEBI:15378"/>
        <dbReference type="ChEBI" id="CHEBI:17120"/>
        <dbReference type="ChEBI" id="CHEBI:73858"/>
        <dbReference type="ChEBI" id="CHEBI:138212"/>
    </reaction>
    <physiologicalReaction direction="left-to-right" evidence="28">
        <dbReference type="Rhea" id="RHEA:54465"/>
    </physiologicalReaction>
</comment>
<dbReference type="EC" id="3.1.1.32" evidence="3"/>
<keyword evidence="6 36" id="KW-0812">Transmembrane</keyword>
<evidence type="ECO:0000256" key="36">
    <source>
        <dbReference type="SAM" id="Phobius"/>
    </source>
</evidence>
<comment type="catalytic activity">
    <reaction evidence="20">
        <text>1-octadecanoyl-2-nonanoyl-sn-glycero-3-phosphocholine + H2O = nonanoate + 1-octadecanoyl-sn-glycero-3-phosphocholine + H(+)</text>
        <dbReference type="Rhea" id="RHEA:54472"/>
        <dbReference type="ChEBI" id="CHEBI:15377"/>
        <dbReference type="ChEBI" id="CHEBI:15378"/>
        <dbReference type="ChEBI" id="CHEBI:32361"/>
        <dbReference type="ChEBI" id="CHEBI:73858"/>
        <dbReference type="ChEBI" id="CHEBI:138214"/>
    </reaction>
    <physiologicalReaction direction="left-to-right" evidence="20">
        <dbReference type="Rhea" id="RHEA:54473"/>
    </physiologicalReaction>
</comment>
<evidence type="ECO:0000256" key="16">
    <source>
        <dbReference type="ARBA" id="ARBA00047611"/>
    </source>
</evidence>
<evidence type="ECO:0000256" key="33">
    <source>
        <dbReference type="ARBA" id="ARBA00071303"/>
    </source>
</evidence>
<comment type="catalytic activity">
    <reaction evidence="26">
        <text>1-octadecanoyl-2-acetyl-sn-glycero-3-phosphocholine + H2O = 1-octadecanoyl-sn-glycero-3-phosphocholine + acetate + H(+)</text>
        <dbReference type="Rhea" id="RHEA:54408"/>
        <dbReference type="ChEBI" id="CHEBI:15377"/>
        <dbReference type="ChEBI" id="CHEBI:15378"/>
        <dbReference type="ChEBI" id="CHEBI:30089"/>
        <dbReference type="ChEBI" id="CHEBI:73858"/>
        <dbReference type="ChEBI" id="CHEBI:75220"/>
    </reaction>
    <physiologicalReaction direction="left-to-right" evidence="26">
        <dbReference type="Rhea" id="RHEA:54409"/>
    </physiologicalReaction>
</comment>
<evidence type="ECO:0000256" key="32">
    <source>
        <dbReference type="ARBA" id="ARBA00059841"/>
    </source>
</evidence>
<keyword evidence="8" id="KW-0735">Signal-anchor</keyword>
<comment type="catalytic activity">
    <reaction evidence="14">
        <text>1-O-hexadecyl-2-acetyl-sn-glycero-3-phosphocholine + H2O = 1-O-hexadecyl-sn-glycero-3-phosphocholine + acetate + H(+)</text>
        <dbReference type="Rhea" id="RHEA:40479"/>
        <dbReference type="ChEBI" id="CHEBI:15377"/>
        <dbReference type="ChEBI" id="CHEBI:15378"/>
        <dbReference type="ChEBI" id="CHEBI:30089"/>
        <dbReference type="ChEBI" id="CHEBI:44811"/>
        <dbReference type="ChEBI" id="CHEBI:64496"/>
    </reaction>
    <physiologicalReaction direction="left-to-right" evidence="14">
        <dbReference type="Rhea" id="RHEA:40480"/>
    </physiologicalReaction>
</comment>
<feature type="domain" description="AB hydrolase-1" evidence="37">
    <location>
        <begin position="121"/>
        <end position="218"/>
    </location>
</feature>
<evidence type="ECO:0000256" key="11">
    <source>
        <dbReference type="ARBA" id="ARBA00023136"/>
    </source>
</evidence>
<evidence type="ECO:0000256" key="25">
    <source>
        <dbReference type="ARBA" id="ARBA00051705"/>
    </source>
</evidence>
<evidence type="ECO:0000256" key="17">
    <source>
        <dbReference type="ARBA" id="ARBA00048288"/>
    </source>
</evidence>